<dbReference type="GeneID" id="36572915"/>
<dbReference type="Proteomes" id="UP000241818">
    <property type="component" value="Unassembled WGS sequence"/>
</dbReference>
<evidence type="ECO:0000256" key="1">
    <source>
        <dbReference type="SAM" id="MobiDB-lite"/>
    </source>
</evidence>
<reference evidence="3 4" key="1">
    <citation type="journal article" date="2018" name="New Phytol.">
        <title>Comparative genomics and transcriptomics depict ericoid mycorrhizal fungi as versatile saprotrophs and plant mutualists.</title>
        <authorList>
            <person name="Martino E."/>
            <person name="Morin E."/>
            <person name="Grelet G.A."/>
            <person name="Kuo A."/>
            <person name="Kohler A."/>
            <person name="Daghino S."/>
            <person name="Barry K.W."/>
            <person name="Cichocki N."/>
            <person name="Clum A."/>
            <person name="Dockter R.B."/>
            <person name="Hainaut M."/>
            <person name="Kuo R.C."/>
            <person name="LaButti K."/>
            <person name="Lindahl B.D."/>
            <person name="Lindquist E.A."/>
            <person name="Lipzen A."/>
            <person name="Khouja H.R."/>
            <person name="Magnuson J."/>
            <person name="Murat C."/>
            <person name="Ohm R.A."/>
            <person name="Singer S.W."/>
            <person name="Spatafora J.W."/>
            <person name="Wang M."/>
            <person name="Veneault-Fourrey C."/>
            <person name="Henrissat B."/>
            <person name="Grigoriev I.V."/>
            <person name="Martin F.M."/>
            <person name="Perotto S."/>
        </authorList>
    </citation>
    <scope>NUCLEOTIDE SEQUENCE [LARGE SCALE GENOMIC DNA]</scope>
    <source>
        <strain evidence="3 4">ATCC 22711</strain>
    </source>
</reference>
<dbReference type="InParanoid" id="A0A2T3APL2"/>
<protein>
    <submittedName>
        <fullName evidence="3">Uncharacterized protein</fullName>
    </submittedName>
</protein>
<accession>A0A2T3APL2</accession>
<organism evidence="3 4">
    <name type="scientific">Amorphotheca resinae ATCC 22711</name>
    <dbReference type="NCBI Taxonomy" id="857342"/>
    <lineage>
        <taxon>Eukaryota</taxon>
        <taxon>Fungi</taxon>
        <taxon>Dikarya</taxon>
        <taxon>Ascomycota</taxon>
        <taxon>Pezizomycotina</taxon>
        <taxon>Leotiomycetes</taxon>
        <taxon>Helotiales</taxon>
        <taxon>Amorphothecaceae</taxon>
        <taxon>Amorphotheca</taxon>
    </lineage>
</organism>
<evidence type="ECO:0000256" key="2">
    <source>
        <dbReference type="SAM" id="Phobius"/>
    </source>
</evidence>
<dbReference type="EMBL" id="KZ679019">
    <property type="protein sequence ID" value="PSS06940.1"/>
    <property type="molecule type" value="Genomic_DNA"/>
</dbReference>
<keyword evidence="2" id="KW-0472">Membrane</keyword>
<feature type="compositionally biased region" description="Polar residues" evidence="1">
    <location>
        <begin position="97"/>
        <end position="106"/>
    </location>
</feature>
<sequence length="228" mass="24946">MARTSKPSIFRNMDTFLSSKLSNLSQYPETAPSLPNARLASPPASRPHTPHQILAFNTMEVLKALASRLTTNSTPNQIPRATIEQELPSSPVPERPTGSSLINYQTPIGQTGPCPKFGLMRGGARRKNQFVASRSPQTPCPLAEDQLELAPAAPVAPVATVPPAVEQRQAVYLLYLQNLTNRPPEQYQAAYHQIHPSDIINAYGLGLLYTVIFIIALILAFRLPAIFL</sequence>
<keyword evidence="4" id="KW-1185">Reference proteome</keyword>
<dbReference type="AlphaFoldDB" id="A0A2T3APL2"/>
<feature type="region of interest" description="Disordered" evidence="1">
    <location>
        <begin position="26"/>
        <end position="50"/>
    </location>
</feature>
<feature type="region of interest" description="Disordered" evidence="1">
    <location>
        <begin position="72"/>
        <end position="106"/>
    </location>
</feature>
<feature type="transmembrane region" description="Helical" evidence="2">
    <location>
        <begin position="202"/>
        <end position="221"/>
    </location>
</feature>
<proteinExistence type="predicted"/>
<evidence type="ECO:0000313" key="3">
    <source>
        <dbReference type="EMBL" id="PSS06940.1"/>
    </source>
</evidence>
<dbReference type="RefSeq" id="XP_024716596.1">
    <property type="nucleotide sequence ID" value="XM_024864834.1"/>
</dbReference>
<evidence type="ECO:0000313" key="4">
    <source>
        <dbReference type="Proteomes" id="UP000241818"/>
    </source>
</evidence>
<keyword evidence="2" id="KW-1133">Transmembrane helix</keyword>
<name>A0A2T3APL2_AMORE</name>
<keyword evidence="2" id="KW-0812">Transmembrane</keyword>
<gene>
    <name evidence="3" type="ORF">M430DRAFT_23096</name>
</gene>